<dbReference type="EMBL" id="JBBLXS010000239">
    <property type="protein sequence ID" value="MEK0186630.1"/>
    <property type="molecule type" value="Genomic_DNA"/>
</dbReference>
<feature type="compositionally biased region" description="Acidic residues" evidence="2">
    <location>
        <begin position="480"/>
        <end position="490"/>
    </location>
</feature>
<feature type="compositionally biased region" description="Polar residues" evidence="2">
    <location>
        <begin position="168"/>
        <end position="181"/>
    </location>
</feature>
<dbReference type="Proteomes" id="UP001384579">
    <property type="component" value="Unassembled WGS sequence"/>
</dbReference>
<feature type="region of interest" description="Disordered" evidence="2">
    <location>
        <begin position="300"/>
        <end position="328"/>
    </location>
</feature>
<reference evidence="3 4" key="1">
    <citation type="journal article" date="2020" name="Harmful Algae">
        <title>Molecular and morphological characterization of a novel dihydroanatoxin-a producing Microcoleus species (cyanobacteria) from the Russian River, California, USA.</title>
        <authorList>
            <person name="Conklin K.Y."/>
            <person name="Stancheva R."/>
            <person name="Otten T.G."/>
            <person name="Fadness R."/>
            <person name="Boyer G.L."/>
            <person name="Read B."/>
            <person name="Zhang X."/>
            <person name="Sheath R.G."/>
        </authorList>
    </citation>
    <scope>NUCLEOTIDE SEQUENCE [LARGE SCALE GENOMIC DNA]</scope>
    <source>
        <strain evidence="3 4">PTRS2</strain>
    </source>
</reference>
<evidence type="ECO:0000256" key="2">
    <source>
        <dbReference type="SAM" id="MobiDB-lite"/>
    </source>
</evidence>
<proteinExistence type="predicted"/>
<feature type="compositionally biased region" description="Polar residues" evidence="2">
    <location>
        <begin position="423"/>
        <end position="432"/>
    </location>
</feature>
<keyword evidence="1" id="KW-0175">Coiled coil</keyword>
<feature type="non-terminal residue" evidence="3">
    <location>
        <position position="490"/>
    </location>
</feature>
<keyword evidence="4" id="KW-1185">Reference proteome</keyword>
<evidence type="ECO:0000256" key="1">
    <source>
        <dbReference type="SAM" id="Coils"/>
    </source>
</evidence>
<evidence type="ECO:0000313" key="3">
    <source>
        <dbReference type="EMBL" id="MEK0186630.1"/>
    </source>
</evidence>
<accession>A0ABU8YQC2</accession>
<evidence type="ECO:0000313" key="4">
    <source>
        <dbReference type="Proteomes" id="UP001384579"/>
    </source>
</evidence>
<feature type="region of interest" description="Disordered" evidence="2">
    <location>
        <begin position="423"/>
        <end position="490"/>
    </location>
</feature>
<organism evidence="3 4">
    <name type="scientific">Microcoleus anatoxicus PTRS2</name>
    <dbReference type="NCBI Taxonomy" id="2705321"/>
    <lineage>
        <taxon>Bacteria</taxon>
        <taxon>Bacillati</taxon>
        <taxon>Cyanobacteriota</taxon>
        <taxon>Cyanophyceae</taxon>
        <taxon>Oscillatoriophycideae</taxon>
        <taxon>Oscillatoriales</taxon>
        <taxon>Microcoleaceae</taxon>
        <taxon>Microcoleus</taxon>
        <taxon>Microcoleus anatoxicus</taxon>
    </lineage>
</organism>
<comment type="caution">
    <text evidence="3">The sequence shown here is derived from an EMBL/GenBank/DDBJ whole genome shotgun (WGS) entry which is preliminary data.</text>
</comment>
<gene>
    <name evidence="3" type="ORF">WMG39_17490</name>
</gene>
<sequence length="490" mass="54487">MNSQKYKIQALIAEIDEVLSKPVPRLPWTGSLDLVHQRQLLERVRTYLVSPDSKLMVPDKPVHSPLMRPQPVPVPKVPLATNQHSATEQILQAVTGEISHLRERLTGPLQEDIEALRQQQQALVQEIKELEVRRQQQQSLAQQQAHQQQIISEFLQAVTSRLQETWLGNLSPSPQATTSDSPDVHPQTPGESSVPTSADRLEQLQQFETEADRRLMRLDSTMHIVFEALQANLESYQASLSQGIEKMHGFGQQSEMMFTAFVSHLAQELGREASSYLQQPIDLSYLGNATFTSEILPNTSQTQLATETSRAERAIEDSSSSNQLGEQERLPYAGTEISPQFGQLKRDRTSVAISLPDLEENLFGSGPQVDRPTTLFPGAESEAPSAKTDEEVEDVYANLFLEAEVAELDLENFVIENTATDTQSKLVPSENQPVVARNPSLESQGLDLFGTLEDEESSESNQPIVARNPSLESQGLDLFGELEDEESSES</sequence>
<protein>
    <submittedName>
        <fullName evidence="3">Uncharacterized protein</fullName>
    </submittedName>
</protein>
<feature type="coiled-coil region" evidence="1">
    <location>
        <begin position="113"/>
        <end position="147"/>
    </location>
</feature>
<feature type="region of interest" description="Disordered" evidence="2">
    <location>
        <begin position="168"/>
        <end position="198"/>
    </location>
</feature>
<name>A0ABU8YQC2_9CYAN</name>